<comment type="similarity">
    <text evidence="10">Belongs to the glycosyl hydrolase family 6.</text>
</comment>
<evidence type="ECO:0000256" key="6">
    <source>
        <dbReference type="ARBA" id="ARBA00023295"/>
    </source>
</evidence>
<evidence type="ECO:0000256" key="9">
    <source>
        <dbReference type="PROSITE-ProRule" id="PRU10057"/>
    </source>
</evidence>
<evidence type="ECO:0000256" key="1">
    <source>
        <dbReference type="ARBA" id="ARBA00022729"/>
    </source>
</evidence>
<dbReference type="Gene3D" id="3.20.20.40">
    <property type="entry name" value="1, 4-beta cellobiohydrolase"/>
    <property type="match status" value="1"/>
</dbReference>
<dbReference type="InterPro" id="IPR036434">
    <property type="entry name" value="Beta_cellobiohydrolase_sf"/>
</dbReference>
<dbReference type="Proteomes" id="UP000746503">
    <property type="component" value="Unassembled WGS sequence"/>
</dbReference>
<keyword evidence="7 10" id="KW-0624">Polysaccharide degradation</keyword>
<dbReference type="EMBL" id="JAAVJB010000414">
    <property type="protein sequence ID" value="NJP69215.1"/>
    <property type="molecule type" value="Genomic_DNA"/>
</dbReference>
<dbReference type="PANTHER" id="PTHR34876">
    <property type="match status" value="1"/>
</dbReference>
<dbReference type="PROSITE" id="PS00655">
    <property type="entry name" value="GLYCOSYL_HYDROL_F6_1"/>
    <property type="match status" value="1"/>
</dbReference>
<reference evidence="12 13" key="1">
    <citation type="submission" date="2020-03" db="EMBL/GenBank/DDBJ databases">
        <title>Draft genome of Streptomyces sp. ventii, isolated from the Axial Seamount in the Pacific Ocean, and resequencing of the two type strains Streptomyces lonarensis strain NCL 716 and Streptomyces bohaiensis strain 11A07.</title>
        <authorList>
            <person name="Loughran R.M."/>
            <person name="Pfannmuller K.M."/>
            <person name="Wasson B.J."/>
            <person name="Deadmond M.C."/>
            <person name="Paddock B.E."/>
            <person name="Koyack M.J."/>
            <person name="Gallegos D.A."/>
            <person name="Mitchell E.A."/>
            <person name="Ushijima B."/>
            <person name="Saw J.H."/>
            <person name="Mcphail K.L."/>
            <person name="Videau P."/>
        </authorList>
    </citation>
    <scope>NUCLEOTIDE SEQUENCE [LARGE SCALE GENOMIC DNA]</scope>
    <source>
        <strain evidence="13">5675061</strain>
    </source>
</reference>
<feature type="signal peptide" evidence="10">
    <location>
        <begin position="1"/>
        <end position="22"/>
    </location>
</feature>
<organism evidence="12 13">
    <name type="scientific">Streptomyces spiramenti</name>
    <dbReference type="NCBI Taxonomy" id="2720606"/>
    <lineage>
        <taxon>Bacteria</taxon>
        <taxon>Bacillati</taxon>
        <taxon>Actinomycetota</taxon>
        <taxon>Actinomycetes</taxon>
        <taxon>Kitasatosporales</taxon>
        <taxon>Streptomycetaceae</taxon>
        <taxon>Streptomyces</taxon>
    </lineage>
</organism>
<evidence type="ECO:0000256" key="8">
    <source>
        <dbReference type="PROSITE-ProRule" id="PRU10056"/>
    </source>
</evidence>
<keyword evidence="2 10" id="KW-0378">Hydrolase</keyword>
<comment type="caution">
    <text evidence="12">The sequence shown here is derived from an EMBL/GenBank/DDBJ whole genome shotgun (WGS) entry which is preliminary data.</text>
</comment>
<protein>
    <recommendedName>
        <fullName evidence="10">Glucanase</fullName>
        <ecNumber evidence="10">3.2.1.-</ecNumber>
    </recommendedName>
</protein>
<sequence>MLATLAGAVLVAGLAVAPAAPAAPPADSTPPVNAPPGNALPGAPAGSHADPADRPATSELYRAEAGVNVWLDENPDDPRAPLIAERIGSQPQAVWFAGAYEPDTITERVAEITSAAEAVGQLPVVVPYMIPFRDCGNHSGGGAPSFAAYTEWSQLFAAGLGSEPVVVVLEPDAIPLIDCLNDQQRAERLTALAGLAEAVTTANPAARVYYDIGHSGWHAPAEIAPTLVEAGVLEHGAGIATNISNYRTTADETAYAAAVVAELGGGLGAVIDTSRNGNGPLGSEWCDPPGRLVGDAPTTDPGVPGVDAYLWIKLPGELDGCDGPAGSFSPAKAYELAGG</sequence>
<dbReference type="InterPro" id="IPR001524">
    <property type="entry name" value="Glyco_hydro_6_CS"/>
</dbReference>
<dbReference type="PROSITE" id="PS00656">
    <property type="entry name" value="GLYCOSYL_HYDROL_F6_2"/>
    <property type="match status" value="1"/>
</dbReference>
<keyword evidence="6 10" id="KW-0326">Glycosidase</keyword>
<dbReference type="PIRSF" id="PIRSF001100">
    <property type="entry name" value="Beta_cellobiohydrolase"/>
    <property type="match status" value="1"/>
</dbReference>
<dbReference type="SUPFAM" id="SSF51989">
    <property type="entry name" value="Glycosyl hydrolases family 6, cellulases"/>
    <property type="match status" value="1"/>
</dbReference>
<dbReference type="GO" id="GO:0016787">
    <property type="term" value="F:hydrolase activity"/>
    <property type="evidence" value="ECO:0007669"/>
    <property type="project" value="UniProtKB-KW"/>
</dbReference>
<feature type="compositionally biased region" description="Pro residues" evidence="11">
    <location>
        <begin position="21"/>
        <end position="34"/>
    </location>
</feature>
<name>A0ABX1AXZ8_9ACTN</name>
<evidence type="ECO:0000256" key="11">
    <source>
        <dbReference type="SAM" id="MobiDB-lite"/>
    </source>
</evidence>
<keyword evidence="1 10" id="KW-0732">Signal</keyword>
<evidence type="ECO:0000256" key="3">
    <source>
        <dbReference type="ARBA" id="ARBA00023001"/>
    </source>
</evidence>
<feature type="region of interest" description="Disordered" evidence="11">
    <location>
        <begin position="20"/>
        <end position="54"/>
    </location>
</feature>
<evidence type="ECO:0000256" key="7">
    <source>
        <dbReference type="ARBA" id="ARBA00023326"/>
    </source>
</evidence>
<proteinExistence type="inferred from homology"/>
<evidence type="ECO:0000256" key="5">
    <source>
        <dbReference type="ARBA" id="ARBA00023277"/>
    </source>
</evidence>
<evidence type="ECO:0000313" key="12">
    <source>
        <dbReference type="EMBL" id="NJP69215.1"/>
    </source>
</evidence>
<feature type="chain" id="PRO_5044996028" description="Glucanase" evidence="10">
    <location>
        <begin position="23"/>
        <end position="339"/>
    </location>
</feature>
<keyword evidence="5 10" id="KW-0119">Carbohydrate metabolism</keyword>
<accession>A0ABX1AXZ8</accession>
<dbReference type="Pfam" id="PF01341">
    <property type="entry name" value="Glyco_hydro_6"/>
    <property type="match status" value="1"/>
</dbReference>
<keyword evidence="3 10" id="KW-0136">Cellulose degradation</keyword>
<dbReference type="InterPro" id="IPR016288">
    <property type="entry name" value="Beta_cellobiohydrolase"/>
</dbReference>
<feature type="active site" evidence="8">
    <location>
        <position position="134"/>
    </location>
</feature>
<evidence type="ECO:0000313" key="13">
    <source>
        <dbReference type="Proteomes" id="UP000746503"/>
    </source>
</evidence>
<feature type="active site" description="Proton donor" evidence="9">
    <location>
        <position position="172"/>
    </location>
</feature>
<dbReference type="EC" id="3.2.1.-" evidence="10"/>
<keyword evidence="4" id="KW-1015">Disulfide bond</keyword>
<keyword evidence="13" id="KW-1185">Reference proteome</keyword>
<dbReference type="PRINTS" id="PR00733">
    <property type="entry name" value="GLHYDRLASE6"/>
</dbReference>
<evidence type="ECO:0000256" key="4">
    <source>
        <dbReference type="ARBA" id="ARBA00023157"/>
    </source>
</evidence>
<evidence type="ECO:0000256" key="2">
    <source>
        <dbReference type="ARBA" id="ARBA00022801"/>
    </source>
</evidence>
<feature type="compositionally biased region" description="Low complexity" evidence="11">
    <location>
        <begin position="35"/>
        <end position="46"/>
    </location>
</feature>
<dbReference type="RefSeq" id="WP_167935674.1">
    <property type="nucleotide sequence ID" value="NZ_JAAVJB010000414.1"/>
</dbReference>
<dbReference type="PANTHER" id="PTHR34876:SF4">
    <property type="entry name" value="1,4-BETA-D-GLUCAN CELLOBIOHYDROLASE C-RELATED"/>
    <property type="match status" value="1"/>
</dbReference>
<evidence type="ECO:0000256" key="10">
    <source>
        <dbReference type="RuleBase" id="RU361186"/>
    </source>
</evidence>
<gene>
    <name evidence="12" type="ORF">HCJ92_23760</name>
</gene>